<organism evidence="1 2">
    <name type="scientific">Tortispora caseinolytica NRRL Y-17796</name>
    <dbReference type="NCBI Taxonomy" id="767744"/>
    <lineage>
        <taxon>Eukaryota</taxon>
        <taxon>Fungi</taxon>
        <taxon>Dikarya</taxon>
        <taxon>Ascomycota</taxon>
        <taxon>Saccharomycotina</taxon>
        <taxon>Trigonopsidomycetes</taxon>
        <taxon>Trigonopsidales</taxon>
        <taxon>Trigonopsidaceae</taxon>
        <taxon>Tortispora</taxon>
    </lineage>
</organism>
<dbReference type="EMBL" id="KV453842">
    <property type="protein sequence ID" value="ODV90536.1"/>
    <property type="molecule type" value="Genomic_DNA"/>
</dbReference>
<dbReference type="Proteomes" id="UP000095023">
    <property type="component" value="Unassembled WGS sequence"/>
</dbReference>
<dbReference type="AlphaFoldDB" id="A0A1E4TFL2"/>
<protein>
    <submittedName>
        <fullName evidence="1">Uncharacterized protein</fullName>
    </submittedName>
</protein>
<gene>
    <name evidence="1" type="ORF">CANCADRAFT_107746</name>
</gene>
<evidence type="ECO:0000313" key="1">
    <source>
        <dbReference type="EMBL" id="ODV90536.1"/>
    </source>
</evidence>
<dbReference type="PANTHER" id="PTHR28086:SF1">
    <property type="entry name" value="CU(2+) SUPPRESSING AND BLEOMYCIN SENSITIVE PROTEIN 1"/>
    <property type="match status" value="1"/>
</dbReference>
<dbReference type="GO" id="GO:0005737">
    <property type="term" value="C:cytoplasm"/>
    <property type="evidence" value="ECO:0007669"/>
    <property type="project" value="TreeGrafter"/>
</dbReference>
<dbReference type="Pfam" id="PF10303">
    <property type="entry name" value="DUF2408"/>
    <property type="match status" value="2"/>
</dbReference>
<dbReference type="GO" id="GO:0005634">
    <property type="term" value="C:nucleus"/>
    <property type="evidence" value="ECO:0007669"/>
    <property type="project" value="TreeGrafter"/>
</dbReference>
<dbReference type="PANTHER" id="PTHR28086">
    <property type="entry name" value="UPF0662 PROTEIN YPL260W"/>
    <property type="match status" value="1"/>
</dbReference>
<sequence length="438" mass="50039">MNSAVPTYEQPILQKLINLRSKLTALKQDRSDYMKSSDVSALYEQLISQISKINHIRQDPQHYEERNRLDTVLEDVFQLLSLCFLTVGLNRAAPATYASLSTVQRILEHLKEVRIYSENDLRPIRTRLEEIKTIVKNDSGEESPEVVRLLKTKIDVAESSLKELEDSLSKISPDMMSLLGRLVQLRRDMFRTTANNKAGLSIKQLNDIKEELRRIEAKRVDGHFLTADGDIAEGESQVNACIEDIHDNLNDILASKDELIAPFLQDIFNELTTMKSQLETLLLTHRWTMRETDLYNYQHKLKEIDDLRVNGKFVDENGNPGKGGNLLLYLLRRCYALIYKLLEASEPVSEALMPIQNQLSTVRRCLLEVKRMGGLSSARELYPYQMKLASIDNMRQDGKFLVGDTIPEGQGLLNALLAECFDICHELRTELDEANEGE</sequence>
<dbReference type="OrthoDB" id="2011986at2759"/>
<dbReference type="InterPro" id="IPR018810">
    <property type="entry name" value="UPF0662"/>
</dbReference>
<proteinExistence type="predicted"/>
<evidence type="ECO:0000313" key="2">
    <source>
        <dbReference type="Proteomes" id="UP000095023"/>
    </source>
</evidence>
<reference evidence="2" key="1">
    <citation type="submission" date="2016-02" db="EMBL/GenBank/DDBJ databases">
        <title>Comparative genomics of biotechnologically important yeasts.</title>
        <authorList>
            <consortium name="DOE Joint Genome Institute"/>
            <person name="Riley R."/>
            <person name="Haridas S."/>
            <person name="Wolfe K.H."/>
            <person name="Lopes M.R."/>
            <person name="Hittinger C.T."/>
            <person name="Goker M."/>
            <person name="Salamov A."/>
            <person name="Wisecaver J."/>
            <person name="Long T.M."/>
            <person name="Aerts A.L."/>
            <person name="Barry K."/>
            <person name="Choi C."/>
            <person name="Clum A."/>
            <person name="Coughlan A.Y."/>
            <person name="Deshpande S."/>
            <person name="Douglass A.P."/>
            <person name="Hanson S.J."/>
            <person name="Klenk H.-P."/>
            <person name="Labutti K."/>
            <person name="Lapidus A."/>
            <person name="Lindquist E."/>
            <person name="Lipzen A."/>
            <person name="Meier-Kolthoff J.P."/>
            <person name="Ohm R.A."/>
            <person name="Otillar R.P."/>
            <person name="Pangilinan J."/>
            <person name="Peng Y."/>
            <person name="Rokas A."/>
            <person name="Rosa C.A."/>
            <person name="Scheuner C."/>
            <person name="Sibirny A.A."/>
            <person name="Slot J.C."/>
            <person name="Stielow J.B."/>
            <person name="Sun H."/>
            <person name="Kurtzman C.P."/>
            <person name="Blackwell M."/>
            <person name="Jeffries T.W."/>
            <person name="Grigoriev I.V."/>
        </authorList>
    </citation>
    <scope>NUCLEOTIDE SEQUENCE [LARGE SCALE GENOMIC DNA]</scope>
    <source>
        <strain evidence="2">NRRL Y-17796</strain>
    </source>
</reference>
<name>A0A1E4TFL2_9ASCO</name>
<keyword evidence="2" id="KW-1185">Reference proteome</keyword>
<accession>A0A1E4TFL2</accession>